<gene>
    <name evidence="1" type="ORF">EDC27_1318</name>
</gene>
<accession>A0A3N1UQA2</accession>
<sequence length="70" mass="8215">MTWAHGQREFFRGTVRPASKPFHIFGTGRPKRHAAERHGGVIGCSRKWRGLWIRGLFLKTRVLEIFLERL</sequence>
<reference evidence="1 2" key="1">
    <citation type="submission" date="2018-11" db="EMBL/GenBank/DDBJ databases">
        <title>Genomic Encyclopedia of Type Strains, Phase IV (KMG-IV): sequencing the most valuable type-strain genomes for metagenomic binning, comparative biology and taxonomic classification.</title>
        <authorList>
            <person name="Goeker M."/>
        </authorList>
    </citation>
    <scope>NUCLEOTIDE SEQUENCE [LARGE SCALE GENOMIC DNA]</scope>
    <source>
        <strain evidence="1 2">DSM 22027</strain>
    </source>
</reference>
<evidence type="ECO:0000313" key="2">
    <source>
        <dbReference type="Proteomes" id="UP000276223"/>
    </source>
</evidence>
<dbReference type="EMBL" id="RJVA01000011">
    <property type="protein sequence ID" value="ROQ93304.1"/>
    <property type="molecule type" value="Genomic_DNA"/>
</dbReference>
<proteinExistence type="predicted"/>
<comment type="caution">
    <text evidence="1">The sequence shown here is derived from an EMBL/GenBank/DDBJ whole genome shotgun (WGS) entry which is preliminary data.</text>
</comment>
<evidence type="ECO:0000313" key="1">
    <source>
        <dbReference type="EMBL" id="ROQ93304.1"/>
    </source>
</evidence>
<organism evidence="1 2">
    <name type="scientific">Desulfosoma caldarium</name>
    <dbReference type="NCBI Taxonomy" id="610254"/>
    <lineage>
        <taxon>Bacteria</taxon>
        <taxon>Pseudomonadati</taxon>
        <taxon>Thermodesulfobacteriota</taxon>
        <taxon>Syntrophobacteria</taxon>
        <taxon>Syntrophobacterales</taxon>
        <taxon>Syntrophobacteraceae</taxon>
        <taxon>Desulfosoma</taxon>
    </lineage>
</organism>
<dbReference type="AlphaFoldDB" id="A0A3N1UQA2"/>
<keyword evidence="2" id="KW-1185">Reference proteome</keyword>
<dbReference type="Proteomes" id="UP000276223">
    <property type="component" value="Unassembled WGS sequence"/>
</dbReference>
<protein>
    <submittedName>
        <fullName evidence="1">Uncharacterized protein</fullName>
    </submittedName>
</protein>
<name>A0A3N1UQA2_9BACT</name>